<proteinExistence type="predicted"/>
<dbReference type="FunCoup" id="A0A3N1HPZ8">
    <property type="interactions" value="3"/>
</dbReference>
<dbReference type="NCBIfam" id="TIGR00678">
    <property type="entry name" value="holB"/>
    <property type="match status" value="1"/>
</dbReference>
<evidence type="ECO:0000313" key="3">
    <source>
        <dbReference type="Proteomes" id="UP000276232"/>
    </source>
</evidence>
<dbReference type="GO" id="GO:0003887">
    <property type="term" value="F:DNA-directed DNA polymerase activity"/>
    <property type="evidence" value="ECO:0007669"/>
    <property type="project" value="InterPro"/>
</dbReference>
<dbReference type="GO" id="GO:0008408">
    <property type="term" value="F:3'-5' exonuclease activity"/>
    <property type="evidence" value="ECO:0007669"/>
    <property type="project" value="InterPro"/>
</dbReference>
<dbReference type="InterPro" id="IPR003593">
    <property type="entry name" value="AAA+_ATPase"/>
</dbReference>
<dbReference type="PANTHER" id="PTHR11669:SF8">
    <property type="entry name" value="DNA POLYMERASE III SUBUNIT DELTA"/>
    <property type="match status" value="1"/>
</dbReference>
<dbReference type="InterPro" id="IPR008921">
    <property type="entry name" value="DNA_pol3_clamp-load_cplx_C"/>
</dbReference>
<feature type="domain" description="AAA+ ATPase" evidence="1">
    <location>
        <begin position="28"/>
        <end position="170"/>
    </location>
</feature>
<keyword evidence="3" id="KW-1185">Reference proteome</keyword>
<dbReference type="InParanoid" id="A0A3N1HPZ8"/>
<dbReference type="Pfam" id="PF13177">
    <property type="entry name" value="DNA_pol3_delta2"/>
    <property type="match status" value="1"/>
</dbReference>
<dbReference type="SUPFAM" id="SSF48019">
    <property type="entry name" value="post-AAA+ oligomerization domain-like"/>
    <property type="match status" value="1"/>
</dbReference>
<dbReference type="GO" id="GO:0003677">
    <property type="term" value="F:DNA binding"/>
    <property type="evidence" value="ECO:0007669"/>
    <property type="project" value="InterPro"/>
</dbReference>
<sequence length="384" mass="41902">MSVWDELVGQDEVVEVLRRAADPAGDGPAHAWLFTGPPGSGRSVAARAFAAALLCETGTGCGVCHDCRTVLAGTHADVRVVATEKLTLKIDEVRELVQHAQRRPSGGRWRVVVVEDADRMLERTTNVLLKAVEEPPPRTIWLLCTPSAEDVLPTIRSRSRPVRLRVPPVPAVAELLVRRDGVDPAMAAYAARAAQSHVGLARRLARDEGARNRRRDVVRTPLDLRGTADAVVRAGELADVAAEEAKDATAERDARERAELLHTLGVEPGRPAPPALRGQVKALEEDQKRRATRLRRDVLDRALLDLLSVYRDVLLLQLGADVELVNTSMLEDLRALAGREGPEVTLRRMDAVGTARERLQANANPLLTLEALCVQLLPEQADAR</sequence>
<dbReference type="SMART" id="SM00382">
    <property type="entry name" value="AAA"/>
    <property type="match status" value="1"/>
</dbReference>
<evidence type="ECO:0000313" key="2">
    <source>
        <dbReference type="EMBL" id="ROP44555.1"/>
    </source>
</evidence>
<gene>
    <name evidence="2" type="ORF">EDC03_0676</name>
</gene>
<evidence type="ECO:0000259" key="1">
    <source>
        <dbReference type="SMART" id="SM00382"/>
    </source>
</evidence>
<protein>
    <submittedName>
        <fullName evidence="2">DNA polymerase-3 subunit delta</fullName>
    </submittedName>
</protein>
<dbReference type="InterPro" id="IPR027417">
    <property type="entry name" value="P-loop_NTPase"/>
</dbReference>
<accession>A0A3N1HPZ8</accession>
<dbReference type="InterPro" id="IPR004622">
    <property type="entry name" value="DNA_pol_HolB"/>
</dbReference>
<comment type="caution">
    <text evidence="2">The sequence shown here is derived from an EMBL/GenBank/DDBJ whole genome shotgun (WGS) entry which is preliminary data.</text>
</comment>
<dbReference type="RefSeq" id="WP_123378836.1">
    <property type="nucleotide sequence ID" value="NZ_RJKN01000002.1"/>
</dbReference>
<dbReference type="Proteomes" id="UP000276232">
    <property type="component" value="Unassembled WGS sequence"/>
</dbReference>
<organism evidence="2 3">
    <name type="scientific">Pseudokineococcus lusitanus</name>
    <dbReference type="NCBI Taxonomy" id="763993"/>
    <lineage>
        <taxon>Bacteria</taxon>
        <taxon>Bacillati</taxon>
        <taxon>Actinomycetota</taxon>
        <taxon>Actinomycetes</taxon>
        <taxon>Kineosporiales</taxon>
        <taxon>Kineosporiaceae</taxon>
        <taxon>Pseudokineococcus</taxon>
    </lineage>
</organism>
<dbReference type="AlphaFoldDB" id="A0A3N1HPZ8"/>
<dbReference type="PANTHER" id="PTHR11669">
    <property type="entry name" value="REPLICATION FACTOR C / DNA POLYMERASE III GAMMA-TAU SUBUNIT"/>
    <property type="match status" value="1"/>
</dbReference>
<dbReference type="EMBL" id="RJKN01000002">
    <property type="protein sequence ID" value="ROP44555.1"/>
    <property type="molecule type" value="Genomic_DNA"/>
</dbReference>
<dbReference type="SUPFAM" id="SSF52540">
    <property type="entry name" value="P-loop containing nucleoside triphosphate hydrolases"/>
    <property type="match status" value="1"/>
</dbReference>
<name>A0A3N1HPZ8_9ACTN</name>
<dbReference type="OrthoDB" id="9809531at2"/>
<dbReference type="Gene3D" id="3.40.50.300">
    <property type="entry name" value="P-loop containing nucleotide triphosphate hydrolases"/>
    <property type="match status" value="1"/>
</dbReference>
<reference evidence="2 3" key="1">
    <citation type="journal article" date="2015" name="Stand. Genomic Sci.">
        <title>Genomic Encyclopedia of Bacterial and Archaeal Type Strains, Phase III: the genomes of soil and plant-associated and newly described type strains.</title>
        <authorList>
            <person name="Whitman W.B."/>
            <person name="Woyke T."/>
            <person name="Klenk H.P."/>
            <person name="Zhou Y."/>
            <person name="Lilburn T.G."/>
            <person name="Beck B.J."/>
            <person name="De Vos P."/>
            <person name="Vandamme P."/>
            <person name="Eisen J.A."/>
            <person name="Garrity G."/>
            <person name="Hugenholtz P."/>
            <person name="Kyrpides N.C."/>
        </authorList>
    </citation>
    <scope>NUCLEOTIDE SEQUENCE [LARGE SCALE GENOMIC DNA]</scope>
    <source>
        <strain evidence="2 3">CECT 7306</strain>
    </source>
</reference>
<dbReference type="GO" id="GO:0006261">
    <property type="term" value="P:DNA-templated DNA replication"/>
    <property type="evidence" value="ECO:0007669"/>
    <property type="project" value="TreeGrafter"/>
</dbReference>
<dbReference type="NCBIfam" id="NF005926">
    <property type="entry name" value="PRK07940.1"/>
    <property type="match status" value="1"/>
</dbReference>
<dbReference type="InterPro" id="IPR050238">
    <property type="entry name" value="DNA_Rep/Repair_Clamp_Loader"/>
</dbReference>